<proteinExistence type="predicted"/>
<dbReference type="KEGG" id="bdw:94336303"/>
<accession>A0AAD9PKW4</accession>
<dbReference type="Proteomes" id="UP001214638">
    <property type="component" value="Unassembled WGS sequence"/>
</dbReference>
<organism evidence="1 2">
    <name type="scientific">Babesia duncani</name>
    <dbReference type="NCBI Taxonomy" id="323732"/>
    <lineage>
        <taxon>Eukaryota</taxon>
        <taxon>Sar</taxon>
        <taxon>Alveolata</taxon>
        <taxon>Apicomplexa</taxon>
        <taxon>Aconoidasida</taxon>
        <taxon>Piroplasmida</taxon>
        <taxon>Babesiidae</taxon>
        <taxon>Babesia</taxon>
    </lineage>
</organism>
<comment type="caution">
    <text evidence="1">The sequence shown here is derived from an EMBL/GenBank/DDBJ whole genome shotgun (WGS) entry which is preliminary data.</text>
</comment>
<dbReference type="AlphaFoldDB" id="A0AAD9PKW4"/>
<dbReference type="GeneID" id="94336303"/>
<name>A0AAD9PKW4_9APIC</name>
<dbReference type="RefSeq" id="XP_067803598.1">
    <property type="nucleotide sequence ID" value="XM_067947034.1"/>
</dbReference>
<protein>
    <submittedName>
        <fullName evidence="1">Uncharacterized protein</fullName>
    </submittedName>
</protein>
<evidence type="ECO:0000313" key="1">
    <source>
        <dbReference type="EMBL" id="KAK2196756.1"/>
    </source>
</evidence>
<keyword evidence="2" id="KW-1185">Reference proteome</keyword>
<sequence>MHGGQDWKLLGPFTAYRALGAKPPIKTEHHMFSTFDDKEIYTMIDPFEINCTNFTSPQDIELETHRVIDKVFGRQDDHDAAIEIKHENQKHLEQELVQLARLGPSYYRQQFT</sequence>
<evidence type="ECO:0000313" key="2">
    <source>
        <dbReference type="Proteomes" id="UP001214638"/>
    </source>
</evidence>
<gene>
    <name evidence="1" type="ORF">BdWA1_002005</name>
</gene>
<reference evidence="1" key="1">
    <citation type="journal article" date="2023" name="Nat. Microbiol.">
        <title>Babesia duncani multi-omics identifies virulence factors and drug targets.</title>
        <authorList>
            <person name="Singh P."/>
            <person name="Lonardi S."/>
            <person name="Liang Q."/>
            <person name="Vydyam P."/>
            <person name="Khabirova E."/>
            <person name="Fang T."/>
            <person name="Gihaz S."/>
            <person name="Thekkiniath J."/>
            <person name="Munshi M."/>
            <person name="Abel S."/>
            <person name="Ciampossin L."/>
            <person name="Batugedara G."/>
            <person name="Gupta M."/>
            <person name="Lu X.M."/>
            <person name="Lenz T."/>
            <person name="Chakravarty S."/>
            <person name="Cornillot E."/>
            <person name="Hu Y."/>
            <person name="Ma W."/>
            <person name="Gonzalez L.M."/>
            <person name="Sanchez S."/>
            <person name="Estrada K."/>
            <person name="Sanchez-Flores A."/>
            <person name="Montero E."/>
            <person name="Harb O.S."/>
            <person name="Le Roch K.G."/>
            <person name="Mamoun C.B."/>
        </authorList>
    </citation>
    <scope>NUCLEOTIDE SEQUENCE</scope>
    <source>
        <strain evidence="1">WA1</strain>
    </source>
</reference>
<dbReference type="EMBL" id="JALLKP010000002">
    <property type="protein sequence ID" value="KAK2196756.1"/>
    <property type="molecule type" value="Genomic_DNA"/>
</dbReference>